<dbReference type="OrthoDB" id="9956444at2"/>
<dbReference type="Proteomes" id="UP000182987">
    <property type="component" value="Chromosome"/>
</dbReference>
<reference evidence="2" key="1">
    <citation type="submission" date="2016-09" db="EMBL/GenBank/DDBJ databases">
        <authorList>
            <person name="Lysoe E."/>
        </authorList>
    </citation>
    <scope>NUCLEOTIDE SEQUENCE [LARGE SCALE GENOMIC DNA]</scope>
    <source>
        <strain evidence="2">LJ96T</strain>
    </source>
</reference>
<accession>A0A0G9H8D7</accession>
<name>A0A0G9H8D7_9GAMM</name>
<dbReference type="KEGG" id="lrz:BJI69_00085"/>
<organism evidence="1 2">
    <name type="scientific">Luteibacter rhizovicinus DSM 16549</name>
    <dbReference type="NCBI Taxonomy" id="1440763"/>
    <lineage>
        <taxon>Bacteria</taxon>
        <taxon>Pseudomonadati</taxon>
        <taxon>Pseudomonadota</taxon>
        <taxon>Gammaproteobacteria</taxon>
        <taxon>Lysobacterales</taxon>
        <taxon>Rhodanobacteraceae</taxon>
        <taxon>Luteibacter</taxon>
    </lineage>
</organism>
<evidence type="ECO:0000313" key="2">
    <source>
        <dbReference type="Proteomes" id="UP000182987"/>
    </source>
</evidence>
<dbReference type="PATRIC" id="fig|1440763.5.peg.3345"/>
<dbReference type="AlphaFoldDB" id="A0A0G9H8D7"/>
<gene>
    <name evidence="1" type="ORF">BJI69_00085</name>
</gene>
<dbReference type="RefSeq" id="WP_046968791.1">
    <property type="nucleotide sequence ID" value="NZ_CP017480.1"/>
</dbReference>
<keyword evidence="2" id="KW-1185">Reference proteome</keyword>
<dbReference type="EMBL" id="CP017480">
    <property type="protein sequence ID" value="APG02463.1"/>
    <property type="molecule type" value="Genomic_DNA"/>
</dbReference>
<protein>
    <submittedName>
        <fullName evidence="1">Uncharacterized protein</fullName>
    </submittedName>
</protein>
<evidence type="ECO:0000313" key="1">
    <source>
        <dbReference type="EMBL" id="APG02463.1"/>
    </source>
</evidence>
<sequence length="147" mass="16013">MRYLLPLAAAAMPVLVFAQVTQQSASMSLEGEKRVVRQVILKDEHGMDTLVEQHLIELENGDYLYLHTSQPQATRELDQRICASFGSQVSEGSLVRLSPETLGGGACRNETIVEPSAAAVEQRSTTSMLQPPSRANVPQKVGTATNY</sequence>
<proteinExistence type="predicted"/>